<dbReference type="EMBL" id="OB663841">
    <property type="protein sequence ID" value="CAD7231751.1"/>
    <property type="molecule type" value="Genomic_DNA"/>
</dbReference>
<gene>
    <name evidence="1" type="ORF">CTOB1V02_LOCUS9594</name>
</gene>
<dbReference type="AlphaFoldDB" id="A0A7R8WMM2"/>
<name>A0A7R8WMM2_9CRUS</name>
<organism evidence="1">
    <name type="scientific">Cyprideis torosa</name>
    <dbReference type="NCBI Taxonomy" id="163714"/>
    <lineage>
        <taxon>Eukaryota</taxon>
        <taxon>Metazoa</taxon>
        <taxon>Ecdysozoa</taxon>
        <taxon>Arthropoda</taxon>
        <taxon>Crustacea</taxon>
        <taxon>Oligostraca</taxon>
        <taxon>Ostracoda</taxon>
        <taxon>Podocopa</taxon>
        <taxon>Podocopida</taxon>
        <taxon>Cytherocopina</taxon>
        <taxon>Cytheroidea</taxon>
        <taxon>Cytherideidae</taxon>
        <taxon>Cyprideis</taxon>
    </lineage>
</organism>
<accession>A0A7R8WMM2</accession>
<reference evidence="1" key="1">
    <citation type="submission" date="2020-11" db="EMBL/GenBank/DDBJ databases">
        <authorList>
            <person name="Tran Van P."/>
        </authorList>
    </citation>
    <scope>NUCLEOTIDE SEQUENCE</scope>
</reference>
<protein>
    <submittedName>
        <fullName evidence="1">Uncharacterized protein</fullName>
    </submittedName>
</protein>
<evidence type="ECO:0000313" key="1">
    <source>
        <dbReference type="EMBL" id="CAD7231751.1"/>
    </source>
</evidence>
<sequence>MKRTESPLGLCPHIDTNPITSRKGCFGVVGETVMELPTGTAEKHFDIVAETLITQILVPRKTSSVEGLTYSIPTQSFFRNVVDNFGDHCYPPMKEL</sequence>
<proteinExistence type="predicted"/>